<dbReference type="Proteomes" id="UP000198703">
    <property type="component" value="Unassembled WGS sequence"/>
</dbReference>
<gene>
    <name evidence="2" type="ORF">SAMN05444370_106121</name>
</gene>
<reference evidence="2 3" key="1">
    <citation type="submission" date="2016-10" db="EMBL/GenBank/DDBJ databases">
        <authorList>
            <person name="de Groot N.N."/>
        </authorList>
    </citation>
    <scope>NUCLEOTIDE SEQUENCE [LARGE SCALE GENOMIC DNA]</scope>
    <source>
        <strain evidence="2 3">DSM 15345</strain>
    </source>
</reference>
<keyword evidence="1" id="KW-0812">Transmembrane</keyword>
<feature type="transmembrane region" description="Helical" evidence="1">
    <location>
        <begin position="88"/>
        <end position="106"/>
    </location>
</feature>
<evidence type="ECO:0000256" key="1">
    <source>
        <dbReference type="SAM" id="Phobius"/>
    </source>
</evidence>
<proteinExistence type="predicted"/>
<keyword evidence="3" id="KW-1185">Reference proteome</keyword>
<accession>A0A1H4BZC5</accession>
<dbReference type="OrthoDB" id="9799456at2"/>
<keyword evidence="1" id="KW-0472">Membrane</keyword>
<dbReference type="Pfam" id="PF06170">
    <property type="entry name" value="DUF983"/>
    <property type="match status" value="1"/>
</dbReference>
<evidence type="ECO:0000313" key="3">
    <source>
        <dbReference type="Proteomes" id="UP000198703"/>
    </source>
</evidence>
<dbReference type="AlphaFoldDB" id="A0A1H4BZC5"/>
<dbReference type="InterPro" id="IPR009325">
    <property type="entry name" value="DUF983"/>
</dbReference>
<organism evidence="2 3">
    <name type="scientific">Rubrimonas cliftonensis</name>
    <dbReference type="NCBI Taxonomy" id="89524"/>
    <lineage>
        <taxon>Bacteria</taxon>
        <taxon>Pseudomonadati</taxon>
        <taxon>Pseudomonadota</taxon>
        <taxon>Alphaproteobacteria</taxon>
        <taxon>Rhodobacterales</taxon>
        <taxon>Paracoccaceae</taxon>
        <taxon>Rubrimonas</taxon>
    </lineage>
</organism>
<dbReference type="EMBL" id="FNQM01000006">
    <property type="protein sequence ID" value="SEA53423.1"/>
    <property type="molecule type" value="Genomic_DNA"/>
</dbReference>
<dbReference type="STRING" id="89524.SAMN05444370_106121"/>
<feature type="transmembrane region" description="Helical" evidence="1">
    <location>
        <begin position="61"/>
        <end position="82"/>
    </location>
</feature>
<dbReference type="RefSeq" id="WP_093253621.1">
    <property type="nucleotide sequence ID" value="NZ_FNQM01000006.1"/>
</dbReference>
<evidence type="ECO:0000313" key="2">
    <source>
        <dbReference type="EMBL" id="SEA53423.1"/>
    </source>
</evidence>
<name>A0A1H4BZC5_9RHOB</name>
<sequence length="127" mass="13797">MDTMAPPRAPRDVGPALGRGLRRRCPACGRGALFTGYLSVRDACPDCGEALHHHRADDAPAWATMLIVGHLMVPAIVAARTFEDVPVWAHSLGWPLVALALCLLLLPRIKGAVVGYQWAHRMHGFDD</sequence>
<protein>
    <submittedName>
        <fullName evidence="2">Uncharacterized conserved protein, DUF983 family</fullName>
    </submittedName>
</protein>
<keyword evidence="1" id="KW-1133">Transmembrane helix</keyword>